<evidence type="ECO:0000256" key="1">
    <source>
        <dbReference type="SAM" id="Phobius"/>
    </source>
</evidence>
<feature type="transmembrane region" description="Helical" evidence="1">
    <location>
        <begin position="459"/>
        <end position="479"/>
    </location>
</feature>
<dbReference type="PANTHER" id="PTHR32063:SF0">
    <property type="entry name" value="SWARMING MOTILITY PROTEIN SWRC"/>
    <property type="match status" value="1"/>
</dbReference>
<evidence type="ECO:0000313" key="3">
    <source>
        <dbReference type="Proteomes" id="UP000234845"/>
    </source>
</evidence>
<feature type="transmembrane region" description="Helical" evidence="1">
    <location>
        <begin position="428"/>
        <end position="453"/>
    </location>
</feature>
<feature type="transmembrane region" description="Helical" evidence="1">
    <location>
        <begin position="862"/>
        <end position="879"/>
    </location>
</feature>
<dbReference type="AlphaFoldDB" id="A0A2N5Y645"/>
<evidence type="ECO:0000313" key="2">
    <source>
        <dbReference type="EMBL" id="PLW83849.1"/>
    </source>
</evidence>
<keyword evidence="1" id="KW-0472">Membrane</keyword>
<dbReference type="PANTHER" id="PTHR32063">
    <property type="match status" value="1"/>
</dbReference>
<feature type="transmembrane region" description="Helical" evidence="1">
    <location>
        <begin position="886"/>
        <end position="907"/>
    </location>
</feature>
<keyword evidence="1" id="KW-1133">Transmembrane helix</keyword>
<dbReference type="Pfam" id="PF00873">
    <property type="entry name" value="ACR_tran"/>
    <property type="match status" value="1"/>
</dbReference>
<dbReference type="RefSeq" id="WP_101519485.1">
    <property type="nucleotide sequence ID" value="NZ_PKLZ01000001.1"/>
</dbReference>
<dbReference type="Gene3D" id="3.30.70.1320">
    <property type="entry name" value="Multidrug efflux transporter AcrB pore domain like"/>
    <property type="match status" value="1"/>
</dbReference>
<feature type="transmembrane region" description="Helical" evidence="1">
    <location>
        <begin position="335"/>
        <end position="353"/>
    </location>
</feature>
<dbReference type="OrthoDB" id="5287122at2"/>
<dbReference type="SUPFAM" id="SSF82693">
    <property type="entry name" value="Multidrug efflux transporter AcrB pore domain, PN1, PN2, PC1 and PC2 subdomains"/>
    <property type="match status" value="2"/>
</dbReference>
<feature type="transmembrane region" description="Helical" evidence="1">
    <location>
        <begin position="358"/>
        <end position="377"/>
    </location>
</feature>
<proteinExistence type="predicted"/>
<dbReference type="GO" id="GO:0005886">
    <property type="term" value="C:plasma membrane"/>
    <property type="evidence" value="ECO:0007669"/>
    <property type="project" value="TreeGrafter"/>
</dbReference>
<feature type="transmembrane region" description="Helical" evidence="1">
    <location>
        <begin position="1001"/>
        <end position="1030"/>
    </location>
</feature>
<feature type="transmembrane region" description="Helical" evidence="1">
    <location>
        <begin position="913"/>
        <end position="937"/>
    </location>
</feature>
<dbReference type="GO" id="GO:0042910">
    <property type="term" value="F:xenobiotic transmembrane transporter activity"/>
    <property type="evidence" value="ECO:0007669"/>
    <property type="project" value="TreeGrafter"/>
</dbReference>
<dbReference type="PRINTS" id="PR00702">
    <property type="entry name" value="ACRIFLAVINRP"/>
</dbReference>
<accession>A0A2N5Y645</accession>
<protein>
    <submittedName>
        <fullName evidence="2">MFS transporter</fullName>
    </submittedName>
</protein>
<dbReference type="InterPro" id="IPR001036">
    <property type="entry name" value="Acrflvin-R"/>
</dbReference>
<comment type="caution">
    <text evidence="2">The sequence shown here is derived from an EMBL/GenBank/DDBJ whole genome shotgun (WGS) entry which is preliminary data.</text>
</comment>
<dbReference type="InterPro" id="IPR027463">
    <property type="entry name" value="AcrB_DN_DC_subdom"/>
</dbReference>
<organism evidence="2 3">
    <name type="scientific">Kineobactrum sediminis</name>
    <dbReference type="NCBI Taxonomy" id="1905677"/>
    <lineage>
        <taxon>Bacteria</taxon>
        <taxon>Pseudomonadati</taxon>
        <taxon>Pseudomonadota</taxon>
        <taxon>Gammaproteobacteria</taxon>
        <taxon>Cellvibrionales</taxon>
        <taxon>Halieaceae</taxon>
        <taxon>Kineobactrum</taxon>
    </lineage>
</organism>
<keyword evidence="1" id="KW-0812">Transmembrane</keyword>
<dbReference type="Proteomes" id="UP000234845">
    <property type="component" value="Unassembled WGS sequence"/>
</dbReference>
<dbReference type="Gene3D" id="3.30.70.1430">
    <property type="entry name" value="Multidrug efflux transporter AcrB pore domain"/>
    <property type="match status" value="2"/>
</dbReference>
<feature type="transmembrane region" description="Helical" evidence="1">
    <location>
        <begin position="958"/>
        <end position="981"/>
    </location>
</feature>
<feature type="transmembrane region" description="Helical" evidence="1">
    <location>
        <begin position="532"/>
        <end position="550"/>
    </location>
</feature>
<reference evidence="3" key="1">
    <citation type="submission" date="2017-11" db="EMBL/GenBank/DDBJ databases">
        <title>The draft genome sequence of Chromatocurvus sp. F02.</title>
        <authorList>
            <person name="Du Z.-J."/>
            <person name="Chang Y.-Q."/>
        </authorList>
    </citation>
    <scope>NUCLEOTIDE SEQUENCE [LARGE SCALE GENOMIC DNA]</scope>
    <source>
        <strain evidence="3">F02</strain>
    </source>
</reference>
<dbReference type="SUPFAM" id="SSF82714">
    <property type="entry name" value="Multidrug efflux transporter AcrB TolC docking domain, DN and DC subdomains"/>
    <property type="match status" value="2"/>
</dbReference>
<keyword evidence="3" id="KW-1185">Reference proteome</keyword>
<dbReference type="SUPFAM" id="SSF82866">
    <property type="entry name" value="Multidrug efflux transporter AcrB transmembrane domain"/>
    <property type="match status" value="2"/>
</dbReference>
<dbReference type="Gene3D" id="3.30.2090.10">
    <property type="entry name" value="Multidrug efflux transporter AcrB TolC docking domain, DN and DC subdomains"/>
    <property type="match status" value="2"/>
</dbReference>
<dbReference type="Gene3D" id="1.20.1640.10">
    <property type="entry name" value="Multidrug efflux transporter AcrB transmembrane domain"/>
    <property type="match status" value="2"/>
</dbReference>
<sequence>MSGWIEGLFKRQRAVLSALVLLLIAGTWAYLDIAKEAEPDVDIPFIFVHLRLEGVLPEDAERLLIRPVEVELRGIEGLKEMRASAFEGGGEIVLEFNAGFDADAVLQDVKDAVDKAEPELPTDAEDPVVQEINTSIFPILLVTLAGDVPERTLQRLARITRDEIESLTSVLEVTIAGQREEVVEVIIDPLKVESYGLQADEIIQNLSRSNRLVATGTLDTDDGRFAIKVPGLFENVEDVLNMPIKVDGDAIVRFRDIATVKRTFKDAEGYARVDGLPAVTLEVTKRTGENVIDTVAAVRAEVDALKVNWPPNLVVAYSQDQSEFIEMMLTDLENHVVSAVVLVMIVVVGVLGLRSGLLVGISIPGSFVASILVLHLMGYTVNMVVLFALILTIGVLVDGAIMVVEYAERQMAAGQNRHQAYAVAVQRMGTPIISATLTTLAAFLPMLFWPGIVGEFMRFFPITLITTLTASLLMALIFVPTLGAHLGRTGAESDWQRRNLQAAEHGDLDKVQGVTRHYLYVLDKALDYPGRILTATIAALLAAWFLYGTFGKGVEFFPKVEPDFATLLVHARGNLSVDQQDALVREVEQEVLAFGDYFESVYARTTGSRGFSFMEDVAEDVVGRISVEFDDWDKRPPANEILEDIRKRTDQLAGIEVEIRKLEAGPPVGKPVQLLLSARDPAKLPQAVATVRRQFESMEGLTDIEDDRPLPGIDWELEVDRAQAAKFGLDVTAIGNAAQLVTNGLRIGSYRPDDTDEEIDITVRYPERWRTLDQLDRLRVTTPGGAVPISNFVDRKATPKVANLRRVDSVRAMAVRANTAPGVLANNKVQELRSWLDTDPLPSGVRYEFKGEDEEQRAAEDFLTRALLVSLFLMAVILVTQFNSFFSAALVLSAVIVSTIGAVLGLLLTSQTFSIVVTGTGIIALAGVVVNDNIVLIDTHDRLQKDIADPREVILRTGLLRLRPVVLTTVTTVLGLMPMMLRMNIDLFNREVAFGAPITQWWQSLATAIVFGLGFATVLTLIITPCALMARVKLRDWWRRKKEARGSGLAL</sequence>
<name>A0A2N5Y645_9GAMM</name>
<feature type="transmembrane region" description="Helical" evidence="1">
    <location>
        <begin position="383"/>
        <end position="407"/>
    </location>
</feature>
<dbReference type="Gene3D" id="3.30.70.1440">
    <property type="entry name" value="Multidrug efflux transporter AcrB pore domain"/>
    <property type="match status" value="1"/>
</dbReference>
<gene>
    <name evidence="2" type="ORF">CWI75_00340</name>
</gene>
<dbReference type="EMBL" id="PKLZ01000001">
    <property type="protein sequence ID" value="PLW83849.1"/>
    <property type="molecule type" value="Genomic_DNA"/>
</dbReference>